<dbReference type="Proteomes" id="UP001172386">
    <property type="component" value="Unassembled WGS sequence"/>
</dbReference>
<evidence type="ECO:0000313" key="2">
    <source>
        <dbReference type="Proteomes" id="UP001172386"/>
    </source>
</evidence>
<sequence>MTLGNDSYNEEIEEETLPNYNPLDFYPIRIGEILVARYRIVGKLGFGANSTVWLARDMEYGSKKPNILTTTIDDRFSGNKFTSLLKSIHLRTIESDHPGQKHIRTCLGTFDIQGPAGKHECLVHKPLWQSLRAFQYQDDERRLTEELLRPVLFYLLRSVDYLHRECRLVHTDIKASNIMLSLEEESVLEAFESDEVANPSEQKVYSDRIVYQSRAIRRPKAIGPPILCDFGLARIEGGSGDDDIQPAIYRAPEVLLDMNWTYSADIWNIAAMIWDILYNKHLFDAYNPVTNKLSNKYHISEMVAYLGTPPLSFLERSETSWKYFDRAGRLTTGYDLTSKLSLESREEAFEGEKKKQFLNFIRSMLRWDPGTRLSALELLSDPWLNDYGI</sequence>
<proteinExistence type="predicted"/>
<comment type="caution">
    <text evidence="1">The sequence shown here is derived from an EMBL/GenBank/DDBJ whole genome shotgun (WGS) entry which is preliminary data.</text>
</comment>
<accession>A0ACC3ABM5</accession>
<reference evidence="1" key="1">
    <citation type="submission" date="2022-10" db="EMBL/GenBank/DDBJ databases">
        <title>Culturing micro-colonial fungi from biological soil crusts in the Mojave desert and describing Neophaeococcomyces mojavensis, and introducing the new genera and species Taxawa tesnikishii.</title>
        <authorList>
            <person name="Kurbessoian T."/>
            <person name="Stajich J.E."/>
        </authorList>
    </citation>
    <scope>NUCLEOTIDE SEQUENCE</scope>
    <source>
        <strain evidence="1">JES_112</strain>
    </source>
</reference>
<dbReference type="EMBL" id="JAPDRQ010000044">
    <property type="protein sequence ID" value="KAJ9659078.1"/>
    <property type="molecule type" value="Genomic_DNA"/>
</dbReference>
<organism evidence="1 2">
    <name type="scientific">Neophaeococcomyces mojaviensis</name>
    <dbReference type="NCBI Taxonomy" id="3383035"/>
    <lineage>
        <taxon>Eukaryota</taxon>
        <taxon>Fungi</taxon>
        <taxon>Dikarya</taxon>
        <taxon>Ascomycota</taxon>
        <taxon>Pezizomycotina</taxon>
        <taxon>Eurotiomycetes</taxon>
        <taxon>Chaetothyriomycetidae</taxon>
        <taxon>Chaetothyriales</taxon>
        <taxon>Chaetothyriales incertae sedis</taxon>
        <taxon>Neophaeococcomyces</taxon>
    </lineage>
</organism>
<evidence type="ECO:0000313" key="1">
    <source>
        <dbReference type="EMBL" id="KAJ9659078.1"/>
    </source>
</evidence>
<gene>
    <name evidence="1" type="ORF">H2198_003367</name>
</gene>
<name>A0ACC3ABM5_9EURO</name>
<keyword evidence="2" id="KW-1185">Reference proteome</keyword>
<protein>
    <submittedName>
        <fullName evidence="1">Uncharacterized protein</fullName>
    </submittedName>
</protein>